<dbReference type="Pfam" id="PF19700">
    <property type="entry name" value="DUF6198"/>
    <property type="match status" value="1"/>
</dbReference>
<dbReference type="Proteomes" id="UP000028504">
    <property type="component" value="Chromosome"/>
</dbReference>
<evidence type="ECO:0000256" key="1">
    <source>
        <dbReference type="SAM" id="Phobius"/>
    </source>
</evidence>
<dbReference type="EMBL" id="CP008944">
    <property type="protein sequence ID" value="AIG63444.1"/>
    <property type="molecule type" value="Genomic_DNA"/>
</dbReference>
<evidence type="ECO:0000313" key="3">
    <source>
        <dbReference type="Proteomes" id="UP000028504"/>
    </source>
</evidence>
<dbReference type="RefSeq" id="WP_038604055.1">
    <property type="nucleotide sequence ID" value="NZ_CP008944.1"/>
</dbReference>
<feature type="transmembrane region" description="Helical" evidence="1">
    <location>
        <begin position="170"/>
        <end position="190"/>
    </location>
</feature>
<feature type="transmembrane region" description="Helical" evidence="1">
    <location>
        <begin position="21"/>
        <end position="43"/>
    </location>
</feature>
<organism evidence="2 3">
    <name type="scientific">Corynebacterium atypicum</name>
    <dbReference type="NCBI Taxonomy" id="191610"/>
    <lineage>
        <taxon>Bacteria</taxon>
        <taxon>Bacillati</taxon>
        <taxon>Actinomycetota</taxon>
        <taxon>Actinomycetes</taxon>
        <taxon>Mycobacteriales</taxon>
        <taxon>Corynebacteriaceae</taxon>
        <taxon>Corynebacterium</taxon>
    </lineage>
</organism>
<feature type="transmembrane region" description="Helical" evidence="1">
    <location>
        <begin position="55"/>
        <end position="81"/>
    </location>
</feature>
<proteinExistence type="predicted"/>
<reference evidence="2 3" key="1">
    <citation type="submission" date="2014-07" db="EMBL/GenBank/DDBJ databases">
        <title>Complete genome sequence of Corynebacterium atypicum DSM 44849: identifiction of the mycolic acid biosynthesis genes.</title>
        <authorList>
            <person name="Tippelt A."/>
            <person name="Mollmann S."/>
            <person name="Albersmeier A."/>
            <person name="Jaenicke S."/>
            <person name="Ruckert C."/>
            <person name="Tauch A."/>
        </authorList>
    </citation>
    <scope>NUCLEOTIDE SEQUENCE [LARGE SCALE GENOMIC DNA]</scope>
    <source>
        <strain evidence="2 3">R2070</strain>
    </source>
</reference>
<keyword evidence="3" id="KW-1185">Reference proteome</keyword>
<keyword evidence="1" id="KW-1133">Transmembrane helix</keyword>
<name>A0ABM5QKY6_9CORY</name>
<feature type="transmembrane region" description="Helical" evidence="1">
    <location>
        <begin position="126"/>
        <end position="149"/>
    </location>
</feature>
<sequence length="226" mass="24774">MADEDVVLPQPADRFSLPVRWLLFFLGVWVMSLGIAVTIRAQLGTTPISTPPAALAAWASTVGVWTITMNALFVVVQVLLLRRKFPVKGYLQFFVAVAFGSLIDVSLHLTWFLAPGHYLEKWALVLVGTVLLALGVFIEVLPGIMYVPGEGIVSAIARVTGWNFGTVKQCFDWSLVVIAIVISLVLNGHVVGVHEGTVFAAFGVGALVRVFQRVDQERLRKKHFGY</sequence>
<accession>A0ABM5QKY6</accession>
<evidence type="ECO:0000313" key="2">
    <source>
        <dbReference type="EMBL" id="AIG63444.1"/>
    </source>
</evidence>
<keyword evidence="1" id="KW-0472">Membrane</keyword>
<keyword evidence="1" id="KW-0812">Transmembrane</keyword>
<feature type="transmembrane region" description="Helical" evidence="1">
    <location>
        <begin position="196"/>
        <end position="212"/>
    </location>
</feature>
<dbReference type="InterPro" id="IPR038750">
    <property type="entry name" value="YczE/YyaS-like"/>
</dbReference>
<protein>
    <submittedName>
        <fullName evidence="2">Membrane protein</fullName>
    </submittedName>
</protein>
<dbReference type="PANTHER" id="PTHR40078">
    <property type="entry name" value="INTEGRAL MEMBRANE PROTEIN-RELATED"/>
    <property type="match status" value="1"/>
</dbReference>
<dbReference type="PANTHER" id="PTHR40078:SF1">
    <property type="entry name" value="INTEGRAL MEMBRANE PROTEIN"/>
    <property type="match status" value="1"/>
</dbReference>
<feature type="transmembrane region" description="Helical" evidence="1">
    <location>
        <begin position="93"/>
        <end position="114"/>
    </location>
</feature>
<gene>
    <name evidence="2" type="ORF">CATYP_00595</name>
</gene>